<accession>A0A5B7HCV3</accession>
<evidence type="ECO:0000313" key="2">
    <source>
        <dbReference type="Proteomes" id="UP000324222"/>
    </source>
</evidence>
<dbReference type="Gene3D" id="1.10.8.1170">
    <property type="match status" value="1"/>
</dbReference>
<sequence>MVVVVVVVRSFGTMRLFRCGGGGGGAGGGGGRGVKVKASPVMRFLLSVNLSLKPPFYLSI</sequence>
<dbReference type="AlphaFoldDB" id="A0A5B7HCV3"/>
<gene>
    <name evidence="1" type="ORF">E2C01_061610</name>
</gene>
<proteinExistence type="predicted"/>
<evidence type="ECO:0000313" key="1">
    <source>
        <dbReference type="EMBL" id="MPC67435.1"/>
    </source>
</evidence>
<dbReference type="EMBL" id="VSRR010026240">
    <property type="protein sequence ID" value="MPC67435.1"/>
    <property type="molecule type" value="Genomic_DNA"/>
</dbReference>
<comment type="caution">
    <text evidence="1">The sequence shown here is derived from an EMBL/GenBank/DDBJ whole genome shotgun (WGS) entry which is preliminary data.</text>
</comment>
<reference evidence="1 2" key="1">
    <citation type="submission" date="2019-05" db="EMBL/GenBank/DDBJ databases">
        <title>Another draft genome of Portunus trituberculatus and its Hox gene families provides insights of decapod evolution.</title>
        <authorList>
            <person name="Jeong J.-H."/>
            <person name="Song I."/>
            <person name="Kim S."/>
            <person name="Choi T."/>
            <person name="Kim D."/>
            <person name="Ryu S."/>
            <person name="Kim W."/>
        </authorList>
    </citation>
    <scope>NUCLEOTIDE SEQUENCE [LARGE SCALE GENOMIC DNA]</scope>
    <source>
        <tissue evidence="1">Muscle</tissue>
    </source>
</reference>
<dbReference type="Proteomes" id="UP000324222">
    <property type="component" value="Unassembled WGS sequence"/>
</dbReference>
<name>A0A5B7HCV3_PORTR</name>
<organism evidence="1 2">
    <name type="scientific">Portunus trituberculatus</name>
    <name type="common">Swimming crab</name>
    <name type="synonym">Neptunus trituberculatus</name>
    <dbReference type="NCBI Taxonomy" id="210409"/>
    <lineage>
        <taxon>Eukaryota</taxon>
        <taxon>Metazoa</taxon>
        <taxon>Ecdysozoa</taxon>
        <taxon>Arthropoda</taxon>
        <taxon>Crustacea</taxon>
        <taxon>Multicrustacea</taxon>
        <taxon>Malacostraca</taxon>
        <taxon>Eumalacostraca</taxon>
        <taxon>Eucarida</taxon>
        <taxon>Decapoda</taxon>
        <taxon>Pleocyemata</taxon>
        <taxon>Brachyura</taxon>
        <taxon>Eubrachyura</taxon>
        <taxon>Portunoidea</taxon>
        <taxon>Portunidae</taxon>
        <taxon>Portuninae</taxon>
        <taxon>Portunus</taxon>
    </lineage>
</organism>
<protein>
    <submittedName>
        <fullName evidence="1">Uncharacterized protein</fullName>
    </submittedName>
</protein>
<keyword evidence="2" id="KW-1185">Reference proteome</keyword>